<dbReference type="EMBL" id="AAFI02000164">
    <property type="protein sequence ID" value="EAL62132.1"/>
    <property type="molecule type" value="Genomic_DNA"/>
</dbReference>
<dbReference type="InParanoid" id="Q54FX6"/>
<dbReference type="PhylomeDB" id="Q54FX6"/>
<sequence>MEEDSDNGNPSLDVINMDGGSRYNIELLSNGYNGFVIEKKVNFNSFTNDRSNNKNAFLLNGLVIINKLSESVFHGTVSMEMNRIILNYYNTYGYIGGSGSADVIIKENTDYNPDGSFEILPSQFPRSVLLVFEVNYKSQSKKEAFNKCRCFFGNSSINIVILLHLYSLGVGQNSAVLFDRTFSIVDPLKIISFGSQRFTEIDIRKYINLSNNNTPITGSLFNNDNVNNTPNNPIYTITIQPNSLFFQNSSFPNNLPALAIDLFTIKQKIYSIPFQYLN</sequence>
<dbReference type="AlphaFoldDB" id="Q54FX6"/>
<dbReference type="KEGG" id="ddi:DDB_G0290543"/>
<dbReference type="OMA" id="GVHIWER"/>
<dbReference type="HOGENOM" id="CLU_851063_0_0_1"/>
<dbReference type="GeneID" id="8627713"/>
<dbReference type="dictyBase" id="DDB_G0290543"/>
<gene>
    <name evidence="1" type="ORF">DDB_G0290543</name>
</gene>
<proteinExistence type="predicted"/>
<accession>Q54FX6</accession>
<evidence type="ECO:0000313" key="2">
    <source>
        <dbReference type="Proteomes" id="UP000002195"/>
    </source>
</evidence>
<comment type="caution">
    <text evidence="1">The sequence shown here is derived from an EMBL/GenBank/DDBJ whole genome shotgun (WGS) entry which is preliminary data.</text>
</comment>
<protein>
    <submittedName>
        <fullName evidence="1">Uncharacterized protein</fullName>
    </submittedName>
</protein>
<dbReference type="RefSeq" id="XP_635641.1">
    <property type="nucleotide sequence ID" value="XM_630549.1"/>
</dbReference>
<name>Q54FX6_DICDI</name>
<keyword evidence="2" id="KW-1185">Reference proteome</keyword>
<evidence type="ECO:0000313" key="1">
    <source>
        <dbReference type="EMBL" id="EAL62132.1"/>
    </source>
</evidence>
<organism evidence="1 2">
    <name type="scientific">Dictyostelium discoideum</name>
    <name type="common">Social amoeba</name>
    <dbReference type="NCBI Taxonomy" id="44689"/>
    <lineage>
        <taxon>Eukaryota</taxon>
        <taxon>Amoebozoa</taxon>
        <taxon>Evosea</taxon>
        <taxon>Eumycetozoa</taxon>
        <taxon>Dictyostelia</taxon>
        <taxon>Dictyosteliales</taxon>
        <taxon>Dictyosteliaceae</taxon>
        <taxon>Dictyostelium</taxon>
    </lineage>
</organism>
<dbReference type="VEuPathDB" id="AmoebaDB:DDB_G0290543"/>
<dbReference type="Proteomes" id="UP000002195">
    <property type="component" value="Unassembled WGS sequence"/>
</dbReference>
<dbReference type="PaxDb" id="44689-DDB0188945"/>
<reference evidence="1 2" key="1">
    <citation type="journal article" date="2005" name="Nature">
        <title>The genome of the social amoeba Dictyostelium discoideum.</title>
        <authorList>
            <consortium name="The Dictyostelium discoideum Sequencing Consortium"/>
            <person name="Eichinger L."/>
            <person name="Pachebat J.A."/>
            <person name="Glockner G."/>
            <person name="Rajandream M.A."/>
            <person name="Sucgang R."/>
            <person name="Berriman M."/>
            <person name="Song J."/>
            <person name="Olsen R."/>
            <person name="Szafranski K."/>
            <person name="Xu Q."/>
            <person name="Tunggal B."/>
            <person name="Kummerfeld S."/>
            <person name="Madera M."/>
            <person name="Konfortov B.A."/>
            <person name="Rivero F."/>
            <person name="Bankier A.T."/>
            <person name="Lehmann R."/>
            <person name="Hamlin N."/>
            <person name="Davies R."/>
            <person name="Gaudet P."/>
            <person name="Fey P."/>
            <person name="Pilcher K."/>
            <person name="Chen G."/>
            <person name="Saunders D."/>
            <person name="Sodergren E."/>
            <person name="Davis P."/>
            <person name="Kerhornou A."/>
            <person name="Nie X."/>
            <person name="Hall N."/>
            <person name="Anjard C."/>
            <person name="Hemphill L."/>
            <person name="Bason N."/>
            <person name="Farbrother P."/>
            <person name="Desany B."/>
            <person name="Just E."/>
            <person name="Morio T."/>
            <person name="Rost R."/>
            <person name="Churcher C."/>
            <person name="Cooper J."/>
            <person name="Haydock S."/>
            <person name="van Driessche N."/>
            <person name="Cronin A."/>
            <person name="Goodhead I."/>
            <person name="Muzny D."/>
            <person name="Mourier T."/>
            <person name="Pain A."/>
            <person name="Lu M."/>
            <person name="Harper D."/>
            <person name="Lindsay R."/>
            <person name="Hauser H."/>
            <person name="James K."/>
            <person name="Quiles M."/>
            <person name="Madan Babu M."/>
            <person name="Saito T."/>
            <person name="Buchrieser C."/>
            <person name="Wardroper A."/>
            <person name="Felder M."/>
            <person name="Thangavelu M."/>
            <person name="Johnson D."/>
            <person name="Knights A."/>
            <person name="Loulseged H."/>
            <person name="Mungall K."/>
            <person name="Oliver K."/>
            <person name="Price C."/>
            <person name="Quail M.A."/>
            <person name="Urushihara H."/>
            <person name="Hernandez J."/>
            <person name="Rabbinowitsch E."/>
            <person name="Steffen D."/>
            <person name="Sanders M."/>
            <person name="Ma J."/>
            <person name="Kohara Y."/>
            <person name="Sharp S."/>
            <person name="Simmonds M."/>
            <person name="Spiegler S."/>
            <person name="Tivey A."/>
            <person name="Sugano S."/>
            <person name="White B."/>
            <person name="Walker D."/>
            <person name="Woodward J."/>
            <person name="Winckler T."/>
            <person name="Tanaka Y."/>
            <person name="Shaulsky G."/>
            <person name="Schleicher M."/>
            <person name="Weinstock G."/>
            <person name="Rosenthal A."/>
            <person name="Cox E.C."/>
            <person name="Chisholm R.L."/>
            <person name="Gibbs R."/>
            <person name="Loomis W.F."/>
            <person name="Platzer M."/>
            <person name="Kay R.R."/>
            <person name="Williams J."/>
            <person name="Dear P.H."/>
            <person name="Noegel A.A."/>
            <person name="Barrell B."/>
            <person name="Kuspa A."/>
        </authorList>
    </citation>
    <scope>NUCLEOTIDE SEQUENCE [LARGE SCALE GENOMIC DNA]</scope>
    <source>
        <strain evidence="1 2">AX4</strain>
    </source>
</reference>
<dbReference type="FunCoup" id="Q54FX6">
    <property type="interactions" value="62"/>
</dbReference>